<dbReference type="InterPro" id="IPR011990">
    <property type="entry name" value="TPR-like_helical_dom_sf"/>
</dbReference>
<sequence length="106" mass="11520">MTMQPDLYDVVTRGRMFLAAGDPTTAAGMLTQAAALAPTDRAVHTDLARACFDSAQLGRAETAFRTLVELDPTDAWARRGLARTLRRLSRRDEASAQDRIADALDA</sequence>
<evidence type="ECO:0000313" key="2">
    <source>
        <dbReference type="Proteomes" id="UP001595685"/>
    </source>
</evidence>
<dbReference type="RefSeq" id="WP_340292213.1">
    <property type="nucleotide sequence ID" value="NZ_JBBEOI010000063.1"/>
</dbReference>
<reference evidence="2" key="1">
    <citation type="journal article" date="2019" name="Int. J. Syst. Evol. Microbiol.">
        <title>The Global Catalogue of Microorganisms (GCM) 10K type strain sequencing project: providing services to taxonomists for standard genome sequencing and annotation.</title>
        <authorList>
            <consortium name="The Broad Institute Genomics Platform"/>
            <consortium name="The Broad Institute Genome Sequencing Center for Infectious Disease"/>
            <person name="Wu L."/>
            <person name="Ma J."/>
        </authorList>
    </citation>
    <scope>NUCLEOTIDE SEQUENCE [LARGE SCALE GENOMIC DNA]</scope>
    <source>
        <strain evidence="2">NCAIM B.02333</strain>
    </source>
</reference>
<proteinExistence type="predicted"/>
<dbReference type="Pfam" id="PF14559">
    <property type="entry name" value="TPR_19"/>
    <property type="match status" value="1"/>
</dbReference>
<evidence type="ECO:0000313" key="1">
    <source>
        <dbReference type="EMBL" id="MFC3689087.1"/>
    </source>
</evidence>
<dbReference type="SUPFAM" id="SSF48452">
    <property type="entry name" value="TPR-like"/>
    <property type="match status" value="1"/>
</dbReference>
<gene>
    <name evidence="1" type="ORF">ACFOLH_12110</name>
</gene>
<dbReference type="Proteomes" id="UP001595685">
    <property type="component" value="Unassembled WGS sequence"/>
</dbReference>
<dbReference type="Gene3D" id="1.25.40.10">
    <property type="entry name" value="Tetratricopeptide repeat domain"/>
    <property type="match status" value="1"/>
</dbReference>
<organism evidence="1 2">
    <name type="scientific">Aquipuribacter hungaricus</name>
    <dbReference type="NCBI Taxonomy" id="545624"/>
    <lineage>
        <taxon>Bacteria</taxon>
        <taxon>Bacillati</taxon>
        <taxon>Actinomycetota</taxon>
        <taxon>Actinomycetes</taxon>
        <taxon>Micrococcales</taxon>
        <taxon>Intrasporangiaceae</taxon>
        <taxon>Aquipuribacter</taxon>
    </lineage>
</organism>
<accession>A0ABV7WI32</accession>
<protein>
    <submittedName>
        <fullName evidence="1">Tetratricopeptide repeat protein</fullName>
    </submittedName>
</protein>
<comment type="caution">
    <text evidence="1">The sequence shown here is derived from an EMBL/GenBank/DDBJ whole genome shotgun (WGS) entry which is preliminary data.</text>
</comment>
<keyword evidence="2" id="KW-1185">Reference proteome</keyword>
<dbReference type="EMBL" id="JBHRWW010000007">
    <property type="protein sequence ID" value="MFC3689087.1"/>
    <property type="molecule type" value="Genomic_DNA"/>
</dbReference>
<name>A0ABV7WI32_9MICO</name>